<dbReference type="GO" id="GO:0005886">
    <property type="term" value="C:plasma membrane"/>
    <property type="evidence" value="ECO:0007669"/>
    <property type="project" value="UniProtKB-SubCell"/>
</dbReference>
<comment type="subcellular location">
    <subcellularLocation>
        <location evidence="1">Cell membrane</location>
        <topology evidence="1">Multi-pass membrane protein</topology>
    </subcellularLocation>
</comment>
<sequence>MHGDSRGWFATLFVRITEPLIFSKRPITLVVIGLMTVLFGYQASQLKLDSGFEKQLPKNHEYIKILKKYQSQFGGGNTMLVAVSQKTGKGDIYNGAFLASLKTATDAVFFLPGVDRTRISSLFTPNVRYIESVEGGFRGGNVIPSGFKPTPEALAQVHQNVVKAKIIGRLVSNDQTSAMITSELVDQNPRTHKQLDYIKTSHLFEKIRQRLTTPDMYTLKLKREDAPFPAGTVVTTEYRDPRGLLSYFKTIDATLVTPKGETVERSFELRDLSVEKKKNPDYNPDIDVEIIGFAKVIGDVADASIEVVSFFALTVFLVWMVLAYYMGSFRVSLYPLSCGLLAVVWELGILHLAGYALDPFAILVPFLVLAISVSHGIQITSFWLLEVSDRGLDSLAASRATYRRLVIPGITALITNIIGFGTILLIPIGIVREMAINAMFGLIAVIVCKKVLLPCLLSYVKVRDPHAFRAYQQRRDERLQPIWNRMAGLTNRPVAFVVLLLAGVTWFGAHLVARDLQIGELHAGVPALKPTSTYNLDSEKIANNYSIGVDVLQIYGETKKNACIDYDIMHRISRFNWYLENVPGVVSTTSMATLDKVVWAQYNESNPRWMELPRSQDGLILSGQQFTTSTGLLNDDCSVMPTYVFTSDHRATTIDTIISAIKDYKKTSPDDASLTLALAGGNVGVMAATNDVIKDTEYTVLFWLYAAIALCVVVSFRGIVGLICILVPLAAVSVYTYAIMVFLGIGETVATLPVAAFAAGIGVDYGIYIFSVLEENVKVKRMPLREAYADTLHQTGKAVVVTALALSASVATWVLSGLQFQVDMGILLTIMFAANAVAALVMLPAFSAFLMKAKTMTLTEGATAQ</sequence>
<dbReference type="SUPFAM" id="SSF82866">
    <property type="entry name" value="Multidrug efflux transporter AcrB transmembrane domain"/>
    <property type="match status" value="2"/>
</dbReference>
<gene>
    <name evidence="8" type="ORF">G7Y82_19665</name>
</gene>
<feature type="transmembrane region" description="Helical" evidence="6">
    <location>
        <begin position="333"/>
        <end position="354"/>
    </location>
</feature>
<feature type="transmembrane region" description="Helical" evidence="6">
    <location>
        <begin position="405"/>
        <end position="430"/>
    </location>
</feature>
<dbReference type="EMBL" id="JAAVXB010000016">
    <property type="protein sequence ID" value="NKF24535.1"/>
    <property type="molecule type" value="Genomic_DNA"/>
</dbReference>
<dbReference type="AlphaFoldDB" id="A0A969WEB2"/>
<evidence type="ECO:0000259" key="7">
    <source>
        <dbReference type="Pfam" id="PF03176"/>
    </source>
</evidence>
<feature type="transmembrane region" description="Helical" evidence="6">
    <location>
        <begin position="307"/>
        <end position="326"/>
    </location>
</feature>
<dbReference type="Proteomes" id="UP000653472">
    <property type="component" value="Unassembled WGS sequence"/>
</dbReference>
<dbReference type="PANTHER" id="PTHR33406">
    <property type="entry name" value="MEMBRANE PROTEIN MJ1562-RELATED"/>
    <property type="match status" value="1"/>
</dbReference>
<feature type="transmembrane region" description="Helical" evidence="6">
    <location>
        <begin position="360"/>
        <end position="385"/>
    </location>
</feature>
<dbReference type="Pfam" id="PF03176">
    <property type="entry name" value="MMPL"/>
    <property type="match status" value="1"/>
</dbReference>
<evidence type="ECO:0000256" key="5">
    <source>
        <dbReference type="ARBA" id="ARBA00023136"/>
    </source>
</evidence>
<feature type="domain" description="Membrane transport protein MMPL" evidence="7">
    <location>
        <begin position="657"/>
        <end position="851"/>
    </location>
</feature>
<proteinExistence type="predicted"/>
<evidence type="ECO:0000256" key="3">
    <source>
        <dbReference type="ARBA" id="ARBA00022692"/>
    </source>
</evidence>
<reference evidence="8" key="1">
    <citation type="submission" date="2020-03" db="EMBL/GenBank/DDBJ databases">
        <title>Solimonas marina sp. nov., isolated from deep seawater of the Pacific Ocean.</title>
        <authorList>
            <person name="Liu X."/>
            <person name="Lai Q."/>
            <person name="Sun F."/>
            <person name="Gai Y."/>
            <person name="Li G."/>
            <person name="Shao Z."/>
        </authorList>
    </citation>
    <scope>NUCLEOTIDE SEQUENCE</scope>
    <source>
        <strain evidence="8">C16B3</strain>
    </source>
</reference>
<name>A0A969WEB2_9GAMM</name>
<feature type="transmembrane region" description="Helical" evidence="6">
    <location>
        <begin position="698"/>
        <end position="716"/>
    </location>
</feature>
<keyword evidence="5 6" id="KW-0472">Membrane</keyword>
<evidence type="ECO:0000313" key="8">
    <source>
        <dbReference type="EMBL" id="NKF24535.1"/>
    </source>
</evidence>
<feature type="transmembrane region" description="Helical" evidence="6">
    <location>
        <begin position="794"/>
        <end position="814"/>
    </location>
</feature>
<dbReference type="InterPro" id="IPR004869">
    <property type="entry name" value="MMPL_dom"/>
</dbReference>
<feature type="transmembrane region" description="Helical" evidence="6">
    <location>
        <begin position="723"/>
        <end position="745"/>
    </location>
</feature>
<evidence type="ECO:0000256" key="4">
    <source>
        <dbReference type="ARBA" id="ARBA00022989"/>
    </source>
</evidence>
<feature type="transmembrane region" description="Helical" evidence="6">
    <location>
        <begin position="751"/>
        <end position="773"/>
    </location>
</feature>
<evidence type="ECO:0000256" key="1">
    <source>
        <dbReference type="ARBA" id="ARBA00004651"/>
    </source>
</evidence>
<feature type="transmembrane region" description="Helical" evidence="6">
    <location>
        <begin position="436"/>
        <end position="460"/>
    </location>
</feature>
<evidence type="ECO:0000313" key="9">
    <source>
        <dbReference type="Proteomes" id="UP000653472"/>
    </source>
</evidence>
<keyword evidence="3 6" id="KW-0812">Transmembrane</keyword>
<keyword evidence="9" id="KW-1185">Reference proteome</keyword>
<feature type="transmembrane region" description="Helical" evidence="6">
    <location>
        <begin position="826"/>
        <end position="850"/>
    </location>
</feature>
<dbReference type="PANTHER" id="PTHR33406:SF10">
    <property type="entry name" value="SSD DOMAIN-CONTAINING PROTEIN"/>
    <property type="match status" value="1"/>
</dbReference>
<dbReference type="Gene3D" id="1.20.1640.10">
    <property type="entry name" value="Multidrug efflux transporter AcrB transmembrane domain"/>
    <property type="match status" value="2"/>
</dbReference>
<accession>A0A969WEB2</accession>
<keyword evidence="2" id="KW-1003">Cell membrane</keyword>
<organism evidence="8 9">
    <name type="scientific">Solimonas marina</name>
    <dbReference type="NCBI Taxonomy" id="2714601"/>
    <lineage>
        <taxon>Bacteria</taxon>
        <taxon>Pseudomonadati</taxon>
        <taxon>Pseudomonadota</taxon>
        <taxon>Gammaproteobacteria</taxon>
        <taxon>Nevskiales</taxon>
        <taxon>Nevskiaceae</taxon>
        <taxon>Solimonas</taxon>
    </lineage>
</organism>
<protein>
    <submittedName>
        <fullName evidence="8">MMPL family transporter</fullName>
    </submittedName>
</protein>
<keyword evidence="4 6" id="KW-1133">Transmembrane helix</keyword>
<feature type="transmembrane region" description="Helical" evidence="6">
    <location>
        <begin position="494"/>
        <end position="513"/>
    </location>
</feature>
<evidence type="ECO:0000256" key="2">
    <source>
        <dbReference type="ARBA" id="ARBA00022475"/>
    </source>
</evidence>
<comment type="caution">
    <text evidence="8">The sequence shown here is derived from an EMBL/GenBank/DDBJ whole genome shotgun (WGS) entry which is preliminary data.</text>
</comment>
<evidence type="ECO:0000256" key="6">
    <source>
        <dbReference type="SAM" id="Phobius"/>
    </source>
</evidence>
<dbReference type="InterPro" id="IPR050545">
    <property type="entry name" value="Mycobact_MmpL"/>
</dbReference>